<accession>A0A8C6S9D5</accession>
<evidence type="ECO:0000313" key="14">
    <source>
        <dbReference type="Proteomes" id="UP000694523"/>
    </source>
</evidence>
<evidence type="ECO:0000256" key="2">
    <source>
        <dbReference type="ARBA" id="ARBA00009939"/>
    </source>
</evidence>
<feature type="disulfide bond" evidence="11">
    <location>
        <begin position="111"/>
        <end position="129"/>
    </location>
</feature>
<feature type="disulfide bond" evidence="11">
    <location>
        <begin position="249"/>
        <end position="264"/>
    </location>
</feature>
<dbReference type="PROSITE" id="PS50068">
    <property type="entry name" value="LDLRA_2"/>
    <property type="match status" value="5"/>
</dbReference>
<feature type="disulfide bond" evidence="11">
    <location>
        <begin position="143"/>
        <end position="155"/>
    </location>
</feature>
<keyword evidence="10" id="KW-0325">Glycoprotein</keyword>
<keyword evidence="3 12" id="KW-0812">Transmembrane</keyword>
<dbReference type="GO" id="GO:0043235">
    <property type="term" value="C:receptor complex"/>
    <property type="evidence" value="ECO:0007669"/>
    <property type="project" value="TreeGrafter"/>
</dbReference>
<dbReference type="GO" id="GO:0016324">
    <property type="term" value="C:apical plasma membrane"/>
    <property type="evidence" value="ECO:0007669"/>
    <property type="project" value="TreeGrafter"/>
</dbReference>
<organism evidence="13 14">
    <name type="scientific">Neogobius melanostomus</name>
    <name type="common">round goby</name>
    <dbReference type="NCBI Taxonomy" id="47308"/>
    <lineage>
        <taxon>Eukaryota</taxon>
        <taxon>Metazoa</taxon>
        <taxon>Chordata</taxon>
        <taxon>Craniata</taxon>
        <taxon>Vertebrata</taxon>
        <taxon>Euteleostomi</taxon>
        <taxon>Actinopterygii</taxon>
        <taxon>Neopterygii</taxon>
        <taxon>Teleostei</taxon>
        <taxon>Neoteleostei</taxon>
        <taxon>Acanthomorphata</taxon>
        <taxon>Gobiaria</taxon>
        <taxon>Gobiiformes</taxon>
        <taxon>Gobioidei</taxon>
        <taxon>Gobiidae</taxon>
        <taxon>Benthophilinae</taxon>
        <taxon>Neogobiini</taxon>
        <taxon>Neogobius</taxon>
    </lineage>
</organism>
<evidence type="ECO:0000256" key="1">
    <source>
        <dbReference type="ARBA" id="ARBA00004167"/>
    </source>
</evidence>
<feature type="transmembrane region" description="Helical" evidence="12">
    <location>
        <begin position="367"/>
        <end position="385"/>
    </location>
</feature>
<evidence type="ECO:0000313" key="13">
    <source>
        <dbReference type="Ensembl" id="ENSNMLP00000002050.1"/>
    </source>
</evidence>
<evidence type="ECO:0000256" key="9">
    <source>
        <dbReference type="ARBA" id="ARBA00023170"/>
    </source>
</evidence>
<evidence type="ECO:0000256" key="8">
    <source>
        <dbReference type="ARBA" id="ARBA00023157"/>
    </source>
</evidence>
<evidence type="ECO:0000256" key="5">
    <source>
        <dbReference type="ARBA" id="ARBA00022737"/>
    </source>
</evidence>
<dbReference type="InterPro" id="IPR002172">
    <property type="entry name" value="LDrepeatLR_classA_rpt"/>
</dbReference>
<feature type="disulfide bond" evidence="11">
    <location>
        <begin position="304"/>
        <end position="322"/>
    </location>
</feature>
<keyword evidence="4" id="KW-0732">Signal</keyword>
<keyword evidence="14" id="KW-1185">Reference proteome</keyword>
<comment type="subcellular location">
    <subcellularLocation>
        <location evidence="1">Membrane</location>
        <topology evidence="1">Single-pass membrane protein</topology>
    </subcellularLocation>
</comment>
<evidence type="ECO:0000256" key="7">
    <source>
        <dbReference type="ARBA" id="ARBA00023136"/>
    </source>
</evidence>
<dbReference type="PROSITE" id="PS01209">
    <property type="entry name" value="LDLRA_1"/>
    <property type="match status" value="4"/>
</dbReference>
<dbReference type="PANTHER" id="PTHR22722:SF15">
    <property type="entry name" value="LOW-DENSITY LIPOPROTEIN RECEPTOR-RELATED"/>
    <property type="match status" value="1"/>
</dbReference>
<dbReference type="Proteomes" id="UP000694523">
    <property type="component" value="Unplaced"/>
</dbReference>
<comment type="similarity">
    <text evidence="2">Belongs to the LDLR family.</text>
</comment>
<feature type="disulfide bond" evidence="11">
    <location>
        <begin position="210"/>
        <end position="225"/>
    </location>
</feature>
<evidence type="ECO:0000256" key="12">
    <source>
        <dbReference type="SAM" id="Phobius"/>
    </source>
</evidence>
<evidence type="ECO:0000256" key="3">
    <source>
        <dbReference type="ARBA" id="ARBA00022692"/>
    </source>
</evidence>
<dbReference type="GO" id="GO:0006898">
    <property type="term" value="P:receptor-mediated endocytosis"/>
    <property type="evidence" value="ECO:0007669"/>
    <property type="project" value="TreeGrafter"/>
</dbReference>
<sequence>MVTCNPSCTSEHTFKTRDVKTNLHYLIICKGLSSVCTFYCSQMRHVQIRSCSAIMAGASHAGGSVTEEMIAGTALTSSRPRVVCIFTCNTVMTVLVPLYTAKICKNTEFQCANGQCISKSFVCDHDRDCSDGSDELSCPKPRCNTRSFQCNNTVCVPLLWRCDGDVDCADGSDEWPETCAGQETQKKPEPCGPHQFQCANGKCIHRIWRCDNSPDCEDESDEANCTRPACKADEFQCSDGTCVHGSLQCNGVFNCGDHSDEAGCETGDFTLKVSLHLCRVHFVQSFKTCAFNRKGLWGPHPVQCLSGECISSDKVCDTRNDCKDKSDEPAECGMHFFFNISVEAVNSACRISHSRQSCIQIHTKIKSGQFIILCFYLFYFLFFHLEPACTSFNKF</sequence>
<feature type="disulfide bond" evidence="11">
    <location>
        <begin position="230"/>
        <end position="242"/>
    </location>
</feature>
<name>A0A8C6S9D5_9GOBI</name>
<keyword evidence="6 12" id="KW-1133">Transmembrane helix</keyword>
<reference evidence="13" key="2">
    <citation type="submission" date="2025-09" db="UniProtKB">
        <authorList>
            <consortium name="Ensembl"/>
        </authorList>
    </citation>
    <scope>IDENTIFICATION</scope>
</reference>
<dbReference type="FunFam" id="4.10.400.10:FF:000113">
    <property type="entry name" value="Low-density lipoprotein receptor-related protein 8"/>
    <property type="match status" value="1"/>
</dbReference>
<feature type="disulfide bond" evidence="11">
    <location>
        <begin position="198"/>
        <end position="216"/>
    </location>
</feature>
<dbReference type="Gene3D" id="4.10.400.10">
    <property type="entry name" value="Low-density Lipoprotein Receptor"/>
    <property type="match status" value="5"/>
</dbReference>
<dbReference type="Ensembl" id="ENSNMLT00000002383.1">
    <property type="protein sequence ID" value="ENSNMLP00000002050.1"/>
    <property type="gene ID" value="ENSNMLG00000001382.1"/>
</dbReference>
<dbReference type="AlphaFoldDB" id="A0A8C6S9D5"/>
<feature type="disulfide bond" evidence="11">
    <location>
        <begin position="150"/>
        <end position="168"/>
    </location>
</feature>
<evidence type="ECO:0000256" key="10">
    <source>
        <dbReference type="ARBA" id="ARBA00023180"/>
    </source>
</evidence>
<dbReference type="InterPro" id="IPR023415">
    <property type="entry name" value="LDLR_class-A_CS"/>
</dbReference>
<reference evidence="13" key="1">
    <citation type="submission" date="2025-08" db="UniProtKB">
        <authorList>
            <consortium name="Ensembl"/>
        </authorList>
    </citation>
    <scope>IDENTIFICATION</scope>
</reference>
<evidence type="ECO:0000256" key="11">
    <source>
        <dbReference type="PROSITE-ProRule" id="PRU00124"/>
    </source>
</evidence>
<dbReference type="FunFam" id="4.10.400.10:FF:000034">
    <property type="entry name" value="Low-density lipoprotein receptor-related protein 2"/>
    <property type="match status" value="1"/>
</dbReference>
<feature type="disulfide bond" evidence="11">
    <location>
        <begin position="237"/>
        <end position="255"/>
    </location>
</feature>
<feature type="disulfide bond" evidence="11">
    <location>
        <begin position="123"/>
        <end position="138"/>
    </location>
</feature>
<keyword evidence="9" id="KW-0675">Receptor</keyword>
<dbReference type="CDD" id="cd00112">
    <property type="entry name" value="LDLa"/>
    <property type="match status" value="5"/>
</dbReference>
<dbReference type="PANTHER" id="PTHR22722">
    <property type="entry name" value="LOW-DENSITY LIPOPROTEIN RECEPTOR-RELATED PROTEIN 2-RELATED"/>
    <property type="match status" value="1"/>
</dbReference>
<proteinExistence type="inferred from homology"/>
<dbReference type="SUPFAM" id="SSF57424">
    <property type="entry name" value="LDL receptor-like module"/>
    <property type="match status" value="5"/>
</dbReference>
<dbReference type="InterPro" id="IPR036055">
    <property type="entry name" value="LDL_receptor-like_sf"/>
</dbReference>
<dbReference type="Pfam" id="PF00057">
    <property type="entry name" value="Ldl_recept_a"/>
    <property type="match status" value="5"/>
</dbReference>
<dbReference type="PRINTS" id="PR00261">
    <property type="entry name" value="LDLRECEPTOR"/>
</dbReference>
<dbReference type="SMART" id="SM00192">
    <property type="entry name" value="LDLa"/>
    <property type="match status" value="5"/>
</dbReference>
<protein>
    <submittedName>
        <fullName evidence="13">Low density lipoprotein receptor b</fullName>
    </submittedName>
</protein>
<evidence type="ECO:0000256" key="4">
    <source>
        <dbReference type="ARBA" id="ARBA00022729"/>
    </source>
</evidence>
<dbReference type="GO" id="GO:0042562">
    <property type="term" value="F:hormone binding"/>
    <property type="evidence" value="ECO:0007669"/>
    <property type="project" value="TreeGrafter"/>
</dbReference>
<dbReference type="FunFam" id="4.10.400.10:FF:000116">
    <property type="entry name" value="Low-density lipoprotein receptor"/>
    <property type="match status" value="1"/>
</dbReference>
<keyword evidence="7 12" id="KW-0472">Membrane</keyword>
<keyword evidence="5" id="KW-0677">Repeat</keyword>
<feature type="disulfide bond" evidence="11">
    <location>
        <begin position="104"/>
        <end position="116"/>
    </location>
</feature>
<comment type="caution">
    <text evidence="11">Lacks conserved residue(s) required for the propagation of feature annotation.</text>
</comment>
<keyword evidence="8 11" id="KW-1015">Disulfide bond</keyword>
<evidence type="ECO:0000256" key="6">
    <source>
        <dbReference type="ARBA" id="ARBA00022989"/>
    </source>
</evidence>
<dbReference type="InterPro" id="IPR051221">
    <property type="entry name" value="LDLR-related"/>
</dbReference>
<feature type="disulfide bond" evidence="11">
    <location>
        <begin position="191"/>
        <end position="203"/>
    </location>
</feature>